<accession>A0A1H9GMP9</accession>
<dbReference type="PANTHER" id="PTHR35004">
    <property type="entry name" value="TRANSPOSASE RV3428C-RELATED"/>
    <property type="match status" value="1"/>
</dbReference>
<dbReference type="Proteomes" id="UP000181998">
    <property type="component" value="Unassembled WGS sequence"/>
</dbReference>
<dbReference type="GO" id="GO:0015074">
    <property type="term" value="P:DNA integration"/>
    <property type="evidence" value="ECO:0007669"/>
    <property type="project" value="InterPro"/>
</dbReference>
<evidence type="ECO:0000313" key="4">
    <source>
        <dbReference type="Proteomes" id="UP000181998"/>
    </source>
</evidence>
<dbReference type="EMBL" id="FOFX01000069">
    <property type="protein sequence ID" value="SEQ51356.1"/>
    <property type="molecule type" value="Genomic_DNA"/>
</dbReference>
<dbReference type="PANTHER" id="PTHR35004:SF7">
    <property type="entry name" value="INTEGRASE PROTEIN"/>
    <property type="match status" value="1"/>
</dbReference>
<feature type="region of interest" description="Disordered" evidence="1">
    <location>
        <begin position="18"/>
        <end position="55"/>
    </location>
</feature>
<sequence>MPGKYITQQQESIYMKNRQRGFSQETSSAKAGISIRSGRRIEKNQRGRKKRRHWRTRQDPFGAVWETEIIPLFAREPELTGTTLWEYLDDHYPGQYSEKLLRTLQRRVKHWRAVKGPEKAVIFCQSVPAGQQGLSDFTRPRTTITIAGKPFDHLLYQFRLAYSHWRDVHVIQGGESYSALADGLQNALHKLGGVPAEHRTDSLSAAYINTTQKRELTQAYEALCQHYDMKPTVNNLGVSHENGAIENAHGSLKHRIEQAIKVRGSADFQNLEVYRRFLDQIVDKLNKRCQGRLAEEQLHLKPLPHYRFMDFSELTVKVTTSSTISVKRGLYSVPSRLIGENIRVHLYHDRLECFVSQTPVITLSRVYPKTPEGRVRRIDYRHVIHALAAKPQAFRFSQLRDDLLPTPQYHQLWQRAEQQFDPQQACKWMVSVLRFAYDHDCESPLAAELLQQNPLPELKALQKRFIRRHATQPDIPAKQHTIDAYDQLLSGSWITQEMAYV</sequence>
<organism evidence="3 4">
    <name type="scientific">Nitrosomonas ureae</name>
    <dbReference type="NCBI Taxonomy" id="44577"/>
    <lineage>
        <taxon>Bacteria</taxon>
        <taxon>Pseudomonadati</taxon>
        <taxon>Pseudomonadota</taxon>
        <taxon>Betaproteobacteria</taxon>
        <taxon>Nitrosomonadales</taxon>
        <taxon>Nitrosomonadaceae</taxon>
        <taxon>Nitrosomonas</taxon>
    </lineage>
</organism>
<name>A0A1H9GMP9_9PROT</name>
<feature type="compositionally biased region" description="Basic residues" evidence="1">
    <location>
        <begin position="46"/>
        <end position="55"/>
    </location>
</feature>
<feature type="compositionally biased region" description="Polar residues" evidence="1">
    <location>
        <begin position="20"/>
        <end position="29"/>
    </location>
</feature>
<evidence type="ECO:0000259" key="2">
    <source>
        <dbReference type="PROSITE" id="PS50994"/>
    </source>
</evidence>
<dbReference type="PROSITE" id="PS50994">
    <property type="entry name" value="INTEGRASE"/>
    <property type="match status" value="1"/>
</dbReference>
<dbReference type="AlphaFoldDB" id="A0A1H9GMP9"/>
<dbReference type="SUPFAM" id="SSF53098">
    <property type="entry name" value="Ribonuclease H-like"/>
    <property type="match status" value="1"/>
</dbReference>
<gene>
    <name evidence="3" type="ORF">SAMN05421510_10699</name>
</gene>
<proteinExistence type="predicted"/>
<dbReference type="NCBIfam" id="NF033546">
    <property type="entry name" value="transpos_IS21"/>
    <property type="match status" value="1"/>
</dbReference>
<dbReference type="InterPro" id="IPR012337">
    <property type="entry name" value="RNaseH-like_sf"/>
</dbReference>
<dbReference type="InterPro" id="IPR054353">
    <property type="entry name" value="IstA-like_C"/>
</dbReference>
<reference evidence="3 4" key="1">
    <citation type="submission" date="2016-10" db="EMBL/GenBank/DDBJ databases">
        <authorList>
            <person name="de Groot N.N."/>
        </authorList>
    </citation>
    <scope>NUCLEOTIDE SEQUENCE [LARGE SCALE GENOMIC DNA]</scope>
    <source>
        <strain evidence="3 4">Nm9</strain>
    </source>
</reference>
<evidence type="ECO:0000313" key="3">
    <source>
        <dbReference type="EMBL" id="SEQ51356.1"/>
    </source>
</evidence>
<protein>
    <submittedName>
        <fullName evidence="3">Integrase core domain-containing protein</fullName>
    </submittedName>
</protein>
<dbReference type="InterPro" id="IPR001584">
    <property type="entry name" value="Integrase_cat-core"/>
</dbReference>
<evidence type="ECO:0000256" key="1">
    <source>
        <dbReference type="SAM" id="MobiDB-lite"/>
    </source>
</evidence>
<dbReference type="Pfam" id="PF22483">
    <property type="entry name" value="Mu-transpos_C_2"/>
    <property type="match status" value="1"/>
</dbReference>
<feature type="domain" description="Integrase catalytic" evidence="2">
    <location>
        <begin position="124"/>
        <end position="310"/>
    </location>
</feature>